<dbReference type="AlphaFoldDB" id="A0A2A9HJ51"/>
<dbReference type="RefSeq" id="WP_098504497.1">
    <property type="nucleotide sequence ID" value="NZ_PDJQ01000001.1"/>
</dbReference>
<dbReference type="Gene3D" id="3.40.50.1240">
    <property type="entry name" value="Phosphoglycerate mutase-like"/>
    <property type="match status" value="1"/>
</dbReference>
<dbReference type="Pfam" id="PF00300">
    <property type="entry name" value="His_Phos_1"/>
    <property type="match status" value="1"/>
</dbReference>
<gene>
    <name evidence="1" type="ORF">A9A59_2426</name>
</gene>
<evidence type="ECO:0000313" key="1">
    <source>
        <dbReference type="EMBL" id="PFG75160.1"/>
    </source>
</evidence>
<dbReference type="SMART" id="SM00855">
    <property type="entry name" value="PGAM"/>
    <property type="match status" value="1"/>
</dbReference>
<dbReference type="CDD" id="cd07067">
    <property type="entry name" value="HP_PGM_like"/>
    <property type="match status" value="1"/>
</dbReference>
<evidence type="ECO:0000313" key="2">
    <source>
        <dbReference type="Proteomes" id="UP000223071"/>
    </source>
</evidence>
<dbReference type="InterPro" id="IPR029033">
    <property type="entry name" value="His_PPase_superfam"/>
</dbReference>
<dbReference type="Proteomes" id="UP000223071">
    <property type="component" value="Unassembled WGS sequence"/>
</dbReference>
<protein>
    <submittedName>
        <fullName evidence="1">Phosphohistidine phosphatase SixA</fullName>
    </submittedName>
</protein>
<dbReference type="EMBL" id="PDJQ01000001">
    <property type="protein sequence ID" value="PFG75160.1"/>
    <property type="molecule type" value="Genomic_DNA"/>
</dbReference>
<proteinExistence type="predicted"/>
<comment type="caution">
    <text evidence="1">The sequence shown here is derived from an EMBL/GenBank/DDBJ whole genome shotgun (WGS) entry which is preliminary data.</text>
</comment>
<dbReference type="InterPro" id="IPR013078">
    <property type="entry name" value="His_Pase_superF_clade-1"/>
</dbReference>
<accession>A0A2A9HJ51</accession>
<dbReference type="SUPFAM" id="SSF53254">
    <property type="entry name" value="Phosphoglycerate mutase-like"/>
    <property type="match status" value="1"/>
</dbReference>
<reference evidence="1 2" key="1">
    <citation type="submission" date="2017-09" db="EMBL/GenBank/DDBJ databases">
        <title>Sequencing the genomes of two abundant thermophiles in Great Basin hot springs: Thermocrinis jamiesonii and novel Chloroflexi Thermoflexus hugenholtzii.</title>
        <authorList>
            <person name="Hedlund B."/>
        </authorList>
    </citation>
    <scope>NUCLEOTIDE SEQUENCE [LARGE SCALE GENOMIC DNA]</scope>
    <source>
        <strain evidence="1 2">G233</strain>
    </source>
</reference>
<keyword evidence="2" id="KW-1185">Reference proteome</keyword>
<sequence length="166" mass="17655">MELLLVRHAIAVERGTVASDAERPLTPEGRARMTEAARGLARLITPQAILSSPWLRAMQTAEILRETYGLGRVRVCEALASADYDAVIEAATETDASPVALVGHEPWMGELLAYLVTGDPAGMGVTFKKGGAALARSAGEPRPGGCWLEWLIPPGVLRRVAGEQKG</sequence>
<organism evidence="1 2">
    <name type="scientific">Tepidiforma thermophila (strain KCTC 52669 / CGMCC 1.13589 / G233)</name>
    <dbReference type="NCBI Taxonomy" id="2761530"/>
    <lineage>
        <taxon>Bacteria</taxon>
        <taxon>Bacillati</taxon>
        <taxon>Chloroflexota</taxon>
        <taxon>Tepidiformia</taxon>
        <taxon>Tepidiformales</taxon>
        <taxon>Tepidiformaceae</taxon>
        <taxon>Tepidiforma</taxon>
    </lineage>
</organism>
<name>A0A2A9HJ51_TEPT2</name>